<dbReference type="PROSITE" id="PS51379">
    <property type="entry name" value="4FE4S_FER_2"/>
    <property type="match status" value="1"/>
</dbReference>
<dbReference type="AlphaFoldDB" id="G8QYP3"/>
<accession>G8QYP3</accession>
<dbReference type="OrthoDB" id="5421405at2"/>
<evidence type="ECO:0000259" key="1">
    <source>
        <dbReference type="PROSITE" id="PS51379"/>
    </source>
</evidence>
<dbReference type="InterPro" id="IPR017896">
    <property type="entry name" value="4Fe4S_Fe-S-bd"/>
</dbReference>
<feature type="domain" description="4Fe-4S ferredoxin-type" evidence="1">
    <location>
        <begin position="54"/>
        <end position="83"/>
    </location>
</feature>
<protein>
    <recommendedName>
        <fullName evidence="1">4Fe-4S ferredoxin-type domain-containing protein</fullName>
    </recommendedName>
</protein>
<evidence type="ECO:0000313" key="2">
    <source>
        <dbReference type="EMBL" id="AEV28606.1"/>
    </source>
</evidence>
<dbReference type="EMBL" id="CP003155">
    <property type="protein sequence ID" value="AEV28606.1"/>
    <property type="molecule type" value="Genomic_DNA"/>
</dbReference>
<name>G8QYP3_SPHPG</name>
<keyword evidence="3" id="KW-1185">Reference proteome</keyword>
<dbReference type="STRING" id="158190.SpiGrapes_0771"/>
<organism evidence="2 3">
    <name type="scientific">Sphaerochaeta pleomorpha (strain ATCC BAA-1885 / DSM 22778 / Grapes)</name>
    <dbReference type="NCBI Taxonomy" id="158190"/>
    <lineage>
        <taxon>Bacteria</taxon>
        <taxon>Pseudomonadati</taxon>
        <taxon>Spirochaetota</taxon>
        <taxon>Spirochaetia</taxon>
        <taxon>Spirochaetales</taxon>
        <taxon>Sphaerochaetaceae</taxon>
        <taxon>Sphaerochaeta</taxon>
    </lineage>
</organism>
<proteinExistence type="predicted"/>
<dbReference type="KEGG" id="sgp:SpiGrapes_0771"/>
<dbReference type="SUPFAM" id="SSF54862">
    <property type="entry name" value="4Fe-4S ferredoxins"/>
    <property type="match status" value="1"/>
</dbReference>
<dbReference type="Proteomes" id="UP000005632">
    <property type="component" value="Chromosome"/>
</dbReference>
<dbReference type="Pfam" id="PF12837">
    <property type="entry name" value="Fer4_6"/>
    <property type="match status" value="1"/>
</dbReference>
<reference evidence="2 3" key="1">
    <citation type="submission" date="2011-11" db="EMBL/GenBank/DDBJ databases">
        <title>Complete sequence of Spirochaeta sp. grapes.</title>
        <authorList>
            <consortium name="US DOE Joint Genome Institute"/>
            <person name="Lucas S."/>
            <person name="Han J."/>
            <person name="Lapidus A."/>
            <person name="Cheng J.-F."/>
            <person name="Goodwin L."/>
            <person name="Pitluck S."/>
            <person name="Peters L."/>
            <person name="Ovchinnikova G."/>
            <person name="Munk A.C."/>
            <person name="Detter J.C."/>
            <person name="Han C."/>
            <person name="Tapia R."/>
            <person name="Land M."/>
            <person name="Hauser L."/>
            <person name="Kyrpides N."/>
            <person name="Ivanova N."/>
            <person name="Pagani I."/>
            <person name="Ritalahtilisa K."/>
            <person name="Loeffler F."/>
            <person name="Woyke T."/>
        </authorList>
    </citation>
    <scope>NUCLEOTIDE SEQUENCE [LARGE SCALE GENOMIC DNA]</scope>
    <source>
        <strain evidence="3">ATCC BAA-1885 / DSM 22778 / Grapes</strain>
    </source>
</reference>
<evidence type="ECO:0000313" key="3">
    <source>
        <dbReference type="Proteomes" id="UP000005632"/>
    </source>
</evidence>
<dbReference type="HOGENOM" id="CLU_139698_10_0_12"/>
<gene>
    <name evidence="2" type="ordered locus">SpiGrapes_0771</name>
</gene>
<dbReference type="RefSeq" id="WP_014269455.1">
    <property type="nucleotide sequence ID" value="NC_016633.1"/>
</dbReference>
<dbReference type="Gene3D" id="3.30.70.20">
    <property type="match status" value="1"/>
</dbReference>
<sequence>MPFDFSRFFGKKAKDDSDSGIKTLVVKSHKCPQSHRCPAVRVCPTGALTQKGNAAPTVNYSKCTSCGKCTRYCAFKVLTMEKK</sequence>
<dbReference type="eggNOG" id="COG2221">
    <property type="taxonomic scope" value="Bacteria"/>
</dbReference>